<keyword evidence="2" id="KW-1185">Reference proteome</keyword>
<dbReference type="Proteomes" id="UP000226442">
    <property type="component" value="Unassembled WGS sequence"/>
</dbReference>
<gene>
    <name evidence="1" type="ORF">CP500_020750</name>
</gene>
<dbReference type="NCBIfam" id="TIGR03831">
    <property type="entry name" value="YgiT_finger"/>
    <property type="match status" value="1"/>
</dbReference>
<accession>A0A2G4EVL5</accession>
<protein>
    <submittedName>
        <fullName evidence="1">YgiT-type zinc finger protein</fullName>
    </submittedName>
</protein>
<evidence type="ECO:0000313" key="1">
    <source>
        <dbReference type="EMBL" id="PHX53574.1"/>
    </source>
</evidence>
<sequence>MLSVEKCPICGGEIVIKEVDKLLRGGNHTAILKVSAEVCLSCGERLYSVETVRKFAKIRQQLQREETQEFQPMGQSFRVGLSAPGG</sequence>
<dbReference type="RefSeq" id="WP_096828198.1">
    <property type="nucleotide sequence ID" value="NZ_NXIB02000176.1"/>
</dbReference>
<comment type="caution">
    <text evidence="1">The sequence shown here is derived from an EMBL/GenBank/DDBJ whole genome shotgun (WGS) entry which is preliminary data.</text>
</comment>
<organism evidence="1 2">
    <name type="scientific">Tychonema bourrellyi FEM_GT703</name>
    <dbReference type="NCBI Taxonomy" id="2040638"/>
    <lineage>
        <taxon>Bacteria</taxon>
        <taxon>Bacillati</taxon>
        <taxon>Cyanobacteriota</taxon>
        <taxon>Cyanophyceae</taxon>
        <taxon>Oscillatoriophycideae</taxon>
        <taxon>Oscillatoriales</taxon>
        <taxon>Microcoleaceae</taxon>
        <taxon>Tychonema</taxon>
    </lineage>
</organism>
<dbReference type="InterPro" id="IPR022453">
    <property type="entry name" value="Znf_MqsA-type"/>
</dbReference>
<reference evidence="1" key="1">
    <citation type="submission" date="2017-10" db="EMBL/GenBank/DDBJ databases">
        <title>Draft genome sequence of the planktic cyanobacteria Tychonema bourrellyi isolated from alpine lentic freshwater.</title>
        <authorList>
            <person name="Tett A."/>
            <person name="Armanini F."/>
            <person name="Asnicar F."/>
            <person name="Boscaini A."/>
            <person name="Pasolli E."/>
            <person name="Zolfo M."/>
            <person name="Donati C."/>
            <person name="Salmaso N."/>
            <person name="Segata N."/>
        </authorList>
    </citation>
    <scope>NUCLEOTIDE SEQUENCE</scope>
    <source>
        <strain evidence="1">FEM_GT703</strain>
    </source>
</reference>
<dbReference type="Gene3D" id="3.10.20.860">
    <property type="match status" value="1"/>
</dbReference>
<dbReference type="AlphaFoldDB" id="A0A2G4EVL5"/>
<proteinExistence type="predicted"/>
<evidence type="ECO:0000313" key="2">
    <source>
        <dbReference type="Proteomes" id="UP000226442"/>
    </source>
</evidence>
<name>A0A2G4EVL5_9CYAN</name>
<dbReference type="OrthoDB" id="598365at2"/>
<dbReference type="EMBL" id="NXIB02000176">
    <property type="protein sequence ID" value="PHX53574.1"/>
    <property type="molecule type" value="Genomic_DNA"/>
</dbReference>